<feature type="compositionally biased region" description="Basic residues" evidence="2">
    <location>
        <begin position="224"/>
        <end position="236"/>
    </location>
</feature>
<feature type="compositionally biased region" description="Basic and acidic residues" evidence="2">
    <location>
        <begin position="237"/>
        <end position="249"/>
    </location>
</feature>
<comment type="caution">
    <text evidence="3">The sequence shown here is derived from an EMBL/GenBank/DDBJ whole genome shotgun (WGS) entry which is preliminary data.</text>
</comment>
<keyword evidence="4" id="KW-1185">Reference proteome</keyword>
<dbReference type="PANTHER" id="PTHR37174">
    <property type="entry name" value="FORKHEAD-ASSOCIATED DOMAIN PROTEIN"/>
    <property type="match status" value="1"/>
</dbReference>
<feature type="coiled-coil region" evidence="1">
    <location>
        <begin position="347"/>
        <end position="414"/>
    </location>
</feature>
<evidence type="ECO:0000313" key="3">
    <source>
        <dbReference type="EMBL" id="KAK1393385.1"/>
    </source>
</evidence>
<reference evidence="3" key="1">
    <citation type="submission" date="2023-02" db="EMBL/GenBank/DDBJ databases">
        <title>Genome of toxic invasive species Heracleum sosnowskyi carries increased number of genes despite the absence of recent whole-genome duplications.</title>
        <authorList>
            <person name="Schelkunov M."/>
            <person name="Shtratnikova V."/>
            <person name="Makarenko M."/>
            <person name="Klepikova A."/>
            <person name="Omelchenko D."/>
            <person name="Novikova G."/>
            <person name="Obukhova E."/>
            <person name="Bogdanov V."/>
            <person name="Penin A."/>
            <person name="Logacheva M."/>
        </authorList>
    </citation>
    <scope>NUCLEOTIDE SEQUENCE</scope>
    <source>
        <strain evidence="3">Hsosn_3</strain>
        <tissue evidence="3">Leaf</tissue>
    </source>
</reference>
<reference evidence="3" key="2">
    <citation type="submission" date="2023-05" db="EMBL/GenBank/DDBJ databases">
        <authorList>
            <person name="Schelkunov M.I."/>
        </authorList>
    </citation>
    <scope>NUCLEOTIDE SEQUENCE</scope>
    <source>
        <strain evidence="3">Hsosn_3</strain>
        <tissue evidence="3">Leaf</tissue>
    </source>
</reference>
<dbReference type="PANTHER" id="PTHR37174:SF2">
    <property type="entry name" value="FORKHEAD-ASSOCIATED DOMAIN PROTEIN"/>
    <property type="match status" value="1"/>
</dbReference>
<keyword evidence="1" id="KW-0175">Coiled coil</keyword>
<sequence length="582" mass="65854">MNEHHKFHIRSLHQVSKGILQALDSLQETIRSGMLTAHTELFKKFPIISNLNTQNNANMRKLLALDIEVSLLKTQQKEFTESIERLLKFNTDVPAMIKYLYKNAYGDKIPTTVPIREMVTHDYEVLIKQAREAFELKHFGILPPATSSSTSTSINLEIAALQHELADLKFANQELATTVKLMGEQQDQNSKDLNATLQVVQAQLALLVSSSAEPDNNPKGERKVTRRTTRASTSKKFKAEECEKKKEQVIGEEDKDDQGKSSDKSEPMDFDMDKVALKQKLAEKICEVEIEGRELKARSAAPNPIIRWRRRIVVGVCCLGASNENGQDLRTQLDHLHFESHNARAKANRARSRLIRLSEAAEMLQRQALTCIQNGRETDARDLLVRKKKIMQALENSKRRIDLLDELSAKLNEAISLKENQLVNAVTIDVGKEVSSHEVHIVPPKEENIANTVESEELDMNFLALRNEWLSQVHPDCQAEQSSPSDTNDPKGTLIMNHQTEANLASSLKEISSYEDFLEHLDQQLNNIEAEVDTFLRFSNMILEGDGTSINLKLQQAEEILEGVSRIRRRIGAMKQSTVDVR</sequence>
<organism evidence="3 4">
    <name type="scientific">Heracleum sosnowskyi</name>
    <dbReference type="NCBI Taxonomy" id="360622"/>
    <lineage>
        <taxon>Eukaryota</taxon>
        <taxon>Viridiplantae</taxon>
        <taxon>Streptophyta</taxon>
        <taxon>Embryophyta</taxon>
        <taxon>Tracheophyta</taxon>
        <taxon>Spermatophyta</taxon>
        <taxon>Magnoliopsida</taxon>
        <taxon>eudicotyledons</taxon>
        <taxon>Gunneridae</taxon>
        <taxon>Pentapetalae</taxon>
        <taxon>asterids</taxon>
        <taxon>campanulids</taxon>
        <taxon>Apiales</taxon>
        <taxon>Apiaceae</taxon>
        <taxon>Apioideae</taxon>
        <taxon>apioid superclade</taxon>
        <taxon>Tordylieae</taxon>
        <taxon>Tordyliinae</taxon>
        <taxon>Heracleum</taxon>
    </lineage>
</organism>
<proteinExistence type="predicted"/>
<dbReference type="AlphaFoldDB" id="A0AAD8J0C7"/>
<accession>A0AAD8J0C7</accession>
<dbReference type="Proteomes" id="UP001237642">
    <property type="component" value="Unassembled WGS sequence"/>
</dbReference>
<evidence type="ECO:0000256" key="1">
    <source>
        <dbReference type="SAM" id="Coils"/>
    </source>
</evidence>
<evidence type="ECO:0000256" key="2">
    <source>
        <dbReference type="SAM" id="MobiDB-lite"/>
    </source>
</evidence>
<gene>
    <name evidence="3" type="ORF">POM88_012441</name>
</gene>
<evidence type="ECO:0000313" key="4">
    <source>
        <dbReference type="Proteomes" id="UP001237642"/>
    </source>
</evidence>
<protein>
    <submittedName>
        <fullName evidence="3">Uncharacterized protein</fullName>
    </submittedName>
</protein>
<dbReference type="EMBL" id="JAUIZM010000003">
    <property type="protein sequence ID" value="KAK1393385.1"/>
    <property type="molecule type" value="Genomic_DNA"/>
</dbReference>
<name>A0AAD8J0C7_9APIA</name>
<feature type="region of interest" description="Disordered" evidence="2">
    <location>
        <begin position="210"/>
        <end position="271"/>
    </location>
</feature>
<feature type="compositionally biased region" description="Basic and acidic residues" evidence="2">
    <location>
        <begin position="257"/>
        <end position="271"/>
    </location>
</feature>